<dbReference type="EMBL" id="BQXS01011197">
    <property type="protein sequence ID" value="GKT36334.1"/>
    <property type="molecule type" value="Genomic_DNA"/>
</dbReference>
<evidence type="ECO:0000313" key="1">
    <source>
        <dbReference type="EMBL" id="GKT36334.1"/>
    </source>
</evidence>
<keyword evidence="2" id="KW-1185">Reference proteome</keyword>
<organism evidence="1 2">
    <name type="scientific">Aduncisulcus paluster</name>
    <dbReference type="NCBI Taxonomy" id="2918883"/>
    <lineage>
        <taxon>Eukaryota</taxon>
        <taxon>Metamonada</taxon>
        <taxon>Carpediemonas-like organisms</taxon>
        <taxon>Aduncisulcus</taxon>
    </lineage>
</organism>
<gene>
    <name evidence="1" type="ORF">ADUPG1_009318</name>
</gene>
<proteinExistence type="predicted"/>
<accession>A0ABQ5KV77</accession>
<reference evidence="1" key="1">
    <citation type="submission" date="2022-03" db="EMBL/GenBank/DDBJ databases">
        <title>Draft genome sequence of Aduncisulcus paluster, a free-living microaerophilic Fornicata.</title>
        <authorList>
            <person name="Yuyama I."/>
            <person name="Kume K."/>
            <person name="Tamura T."/>
            <person name="Inagaki Y."/>
            <person name="Hashimoto T."/>
        </authorList>
    </citation>
    <scope>NUCLEOTIDE SEQUENCE</scope>
    <source>
        <strain evidence="1">NY0171</strain>
    </source>
</reference>
<sequence>MDTLSCPSVLNEILPVSVDAMAPASGDHKIGNFSSVELIHSDVLDNTTLPQLIKYFSSIKLYCVGR</sequence>
<dbReference type="Proteomes" id="UP001057375">
    <property type="component" value="Unassembled WGS sequence"/>
</dbReference>
<comment type="caution">
    <text evidence="1">The sequence shown here is derived from an EMBL/GenBank/DDBJ whole genome shotgun (WGS) entry which is preliminary data.</text>
</comment>
<name>A0ABQ5KV77_9EUKA</name>
<protein>
    <submittedName>
        <fullName evidence="1">Uncharacterized protein</fullName>
    </submittedName>
</protein>
<evidence type="ECO:0000313" key="2">
    <source>
        <dbReference type="Proteomes" id="UP001057375"/>
    </source>
</evidence>